<dbReference type="InterPro" id="IPR038883">
    <property type="entry name" value="AN11006-like"/>
</dbReference>
<dbReference type="Proteomes" id="UP001304895">
    <property type="component" value="Unassembled WGS sequence"/>
</dbReference>
<evidence type="ECO:0000256" key="1">
    <source>
        <dbReference type="SAM" id="MobiDB-lite"/>
    </source>
</evidence>
<evidence type="ECO:0000313" key="2">
    <source>
        <dbReference type="EMBL" id="KAK4135138.1"/>
    </source>
</evidence>
<organism evidence="2 3">
    <name type="scientific">Trichocladium antarcticum</name>
    <dbReference type="NCBI Taxonomy" id="1450529"/>
    <lineage>
        <taxon>Eukaryota</taxon>
        <taxon>Fungi</taxon>
        <taxon>Dikarya</taxon>
        <taxon>Ascomycota</taxon>
        <taxon>Pezizomycotina</taxon>
        <taxon>Sordariomycetes</taxon>
        <taxon>Sordariomycetidae</taxon>
        <taxon>Sordariales</taxon>
        <taxon>Chaetomiaceae</taxon>
        <taxon>Trichocladium</taxon>
    </lineage>
</organism>
<gene>
    <name evidence="2" type="ORF">BT67DRAFT_495759</name>
</gene>
<dbReference type="PANTHER" id="PTHR42085">
    <property type="entry name" value="F-BOX DOMAIN-CONTAINING PROTEIN"/>
    <property type="match status" value="1"/>
</dbReference>
<sequence length="363" mass="40814">MKRKAETLAEPATKRVKPASIGDPGTAAIPIRVKTGLPSNESIDTGIKDTEPVSFLTLPAEIRLRIYDYVFGNTKPICLPVKGGPQKTKSDAQGRPRFHDDKPEWGFQKGVFASMARVNKQISQEVRHFVYSTRSFMLTVPHHRPWITQIGHSNASMITNIILSCRGRAKTAAENLSGTLITLRTRGLERLRCLTLYDNGLSVDSSFLVRQLLQFGESQGWRRFPALQRLSFHLPHPCPPVADTPLYETLCLQSGARVSSSIFRAATAGSDIFRAAIVGRPTPPSERRVEAWLRLDPIALRRRVREEREAKRQAALRRREQRDLVGQEQRRARQAIWLRQRDGALAATPDHVYADGVQPMDVD</sequence>
<reference evidence="2" key="2">
    <citation type="submission" date="2023-05" db="EMBL/GenBank/DDBJ databases">
        <authorList>
            <consortium name="Lawrence Berkeley National Laboratory"/>
            <person name="Steindorff A."/>
            <person name="Hensen N."/>
            <person name="Bonometti L."/>
            <person name="Westerberg I."/>
            <person name="Brannstrom I.O."/>
            <person name="Guillou S."/>
            <person name="Cros-Aarteil S."/>
            <person name="Calhoun S."/>
            <person name="Haridas S."/>
            <person name="Kuo A."/>
            <person name="Mondo S."/>
            <person name="Pangilinan J."/>
            <person name="Riley R."/>
            <person name="Labutti K."/>
            <person name="Andreopoulos B."/>
            <person name="Lipzen A."/>
            <person name="Chen C."/>
            <person name="Yanf M."/>
            <person name="Daum C."/>
            <person name="Ng V."/>
            <person name="Clum A."/>
            <person name="Ohm R."/>
            <person name="Martin F."/>
            <person name="Silar P."/>
            <person name="Natvig D."/>
            <person name="Lalanne C."/>
            <person name="Gautier V."/>
            <person name="Ament-Velasquez S.L."/>
            <person name="Kruys A."/>
            <person name="Hutchinson M.I."/>
            <person name="Powell A.J."/>
            <person name="Barry K."/>
            <person name="Miller A.N."/>
            <person name="Grigoriev I.V."/>
            <person name="Debuchy R."/>
            <person name="Gladieux P."/>
            <person name="Thoren M.H."/>
            <person name="Johannesson H."/>
        </authorList>
    </citation>
    <scope>NUCLEOTIDE SEQUENCE</scope>
    <source>
        <strain evidence="2">CBS 123565</strain>
    </source>
</reference>
<keyword evidence="3" id="KW-1185">Reference proteome</keyword>
<comment type="caution">
    <text evidence="2">The sequence shown here is derived from an EMBL/GenBank/DDBJ whole genome shotgun (WGS) entry which is preliminary data.</text>
</comment>
<evidence type="ECO:0000313" key="3">
    <source>
        <dbReference type="Proteomes" id="UP001304895"/>
    </source>
</evidence>
<name>A0AAN6ULC8_9PEZI</name>
<dbReference type="PANTHER" id="PTHR42085:SF2">
    <property type="entry name" value="F-BOX DOMAIN-CONTAINING PROTEIN"/>
    <property type="match status" value="1"/>
</dbReference>
<dbReference type="AlphaFoldDB" id="A0AAN6ULC8"/>
<protein>
    <submittedName>
        <fullName evidence="2">Uncharacterized protein</fullName>
    </submittedName>
</protein>
<feature type="region of interest" description="Disordered" evidence="1">
    <location>
        <begin position="1"/>
        <end position="23"/>
    </location>
</feature>
<accession>A0AAN6ULC8</accession>
<dbReference type="EMBL" id="MU853407">
    <property type="protein sequence ID" value="KAK4135138.1"/>
    <property type="molecule type" value="Genomic_DNA"/>
</dbReference>
<reference evidence="2" key="1">
    <citation type="journal article" date="2023" name="Mol. Phylogenet. Evol.">
        <title>Genome-scale phylogeny and comparative genomics of the fungal order Sordariales.</title>
        <authorList>
            <person name="Hensen N."/>
            <person name="Bonometti L."/>
            <person name="Westerberg I."/>
            <person name="Brannstrom I.O."/>
            <person name="Guillou S."/>
            <person name="Cros-Aarteil S."/>
            <person name="Calhoun S."/>
            <person name="Haridas S."/>
            <person name="Kuo A."/>
            <person name="Mondo S."/>
            <person name="Pangilinan J."/>
            <person name="Riley R."/>
            <person name="LaButti K."/>
            <person name="Andreopoulos B."/>
            <person name="Lipzen A."/>
            <person name="Chen C."/>
            <person name="Yan M."/>
            <person name="Daum C."/>
            <person name="Ng V."/>
            <person name="Clum A."/>
            <person name="Steindorff A."/>
            <person name="Ohm R.A."/>
            <person name="Martin F."/>
            <person name="Silar P."/>
            <person name="Natvig D.O."/>
            <person name="Lalanne C."/>
            <person name="Gautier V."/>
            <person name="Ament-Velasquez S.L."/>
            <person name="Kruys A."/>
            <person name="Hutchinson M.I."/>
            <person name="Powell A.J."/>
            <person name="Barry K."/>
            <person name="Miller A.N."/>
            <person name="Grigoriev I.V."/>
            <person name="Debuchy R."/>
            <person name="Gladieux P."/>
            <person name="Hiltunen Thoren M."/>
            <person name="Johannesson H."/>
        </authorList>
    </citation>
    <scope>NUCLEOTIDE SEQUENCE</scope>
    <source>
        <strain evidence="2">CBS 123565</strain>
    </source>
</reference>
<proteinExistence type="predicted"/>